<dbReference type="InterPro" id="IPR002838">
    <property type="entry name" value="AIM24"/>
</dbReference>
<protein>
    <submittedName>
        <fullName evidence="1">TIGR00266 family protein</fullName>
    </submittedName>
</protein>
<dbReference type="Pfam" id="PF01987">
    <property type="entry name" value="AIM24"/>
    <property type="match status" value="1"/>
</dbReference>
<dbReference type="NCBIfam" id="TIGR00266">
    <property type="entry name" value="TIGR00266 family protein"/>
    <property type="match status" value="1"/>
</dbReference>
<dbReference type="InterPro" id="IPR016031">
    <property type="entry name" value="Trp_RNA-bd_attenuator-like_dom"/>
</dbReference>
<sequence>MQTTIKGTTLPVLEITLNPGESVISTHGELSWMSPNITLSQTTGGRGGGGFLSAVKRAIGGGSFFQTQYQAQGSGPGMIAFATKVPGEILPMQVGPGRGLYVHRHGFLCGTPGIQATASSVPGLGAGLWGGEGFVLQRLEGNGEAWIELSGEVSTYQLAPGQTMLVHPGHVGLFQESVSFQITRLQGVRNILFGDNGLHLVALTGPGEIWLQSMPIPLLAHAVYPYLPRPSSN</sequence>
<dbReference type="PANTHER" id="PTHR43657">
    <property type="entry name" value="TRYPTOPHAN RNA-BINDING ATTENUATOR PROTEIN-LIKE PROTEIN"/>
    <property type="match status" value="1"/>
</dbReference>
<dbReference type="RefSeq" id="WP_212517606.1">
    <property type="nucleotide sequence ID" value="NZ_JAGSOH010000017.1"/>
</dbReference>
<dbReference type="EMBL" id="JAGSOH010000017">
    <property type="protein sequence ID" value="MBR7826457.1"/>
    <property type="molecule type" value="Genomic_DNA"/>
</dbReference>
<evidence type="ECO:0000313" key="1">
    <source>
        <dbReference type="EMBL" id="MBR7826457.1"/>
    </source>
</evidence>
<accession>A0A941E8G6</accession>
<comment type="caution">
    <text evidence="1">The sequence shown here is derived from an EMBL/GenBank/DDBJ whole genome shotgun (WGS) entry which is preliminary data.</text>
</comment>
<gene>
    <name evidence="1" type="ORF">KDK95_09100</name>
</gene>
<dbReference type="SUPFAM" id="SSF51219">
    <property type="entry name" value="TRAP-like"/>
    <property type="match status" value="1"/>
</dbReference>
<dbReference type="Gene3D" id="3.60.160.10">
    <property type="entry name" value="Mitochondrial biogenesis AIM24"/>
    <property type="match status" value="1"/>
</dbReference>
<evidence type="ECO:0000313" key="2">
    <source>
        <dbReference type="Proteomes" id="UP000676325"/>
    </source>
</evidence>
<dbReference type="AlphaFoldDB" id="A0A941E8G6"/>
<organism evidence="1 2">
    <name type="scientific">Actinospica acidithermotolerans</name>
    <dbReference type="NCBI Taxonomy" id="2828514"/>
    <lineage>
        <taxon>Bacteria</taxon>
        <taxon>Bacillati</taxon>
        <taxon>Actinomycetota</taxon>
        <taxon>Actinomycetes</taxon>
        <taxon>Catenulisporales</taxon>
        <taxon>Actinospicaceae</taxon>
        <taxon>Actinospica</taxon>
    </lineage>
</organism>
<dbReference type="PANTHER" id="PTHR43657:SF1">
    <property type="entry name" value="ALTERED INHERITANCE OF MITOCHONDRIA PROTEIN 24, MITOCHONDRIAL"/>
    <property type="match status" value="1"/>
</dbReference>
<proteinExistence type="predicted"/>
<name>A0A941E8G6_9ACTN</name>
<reference evidence="1" key="1">
    <citation type="submission" date="2021-04" db="EMBL/GenBank/DDBJ databases">
        <title>Genome based classification of Actinospica acidithermotolerans sp. nov., an actinobacterium isolated from an Indonesian hot spring.</title>
        <authorList>
            <person name="Kusuma A.B."/>
            <person name="Putra K.E."/>
            <person name="Nafisah S."/>
            <person name="Loh J."/>
            <person name="Nouioui I."/>
            <person name="Goodfellow M."/>
        </authorList>
    </citation>
    <scope>NUCLEOTIDE SEQUENCE</scope>
    <source>
        <strain evidence="1">MGRD01-02</strain>
    </source>
</reference>
<dbReference type="InterPro" id="IPR036983">
    <property type="entry name" value="AIM24_sf"/>
</dbReference>
<dbReference type="Proteomes" id="UP000676325">
    <property type="component" value="Unassembled WGS sequence"/>
</dbReference>
<keyword evidence="2" id="KW-1185">Reference proteome</keyword>